<evidence type="ECO:0000313" key="3">
    <source>
        <dbReference type="EMBL" id="QJR80672.1"/>
    </source>
</evidence>
<protein>
    <submittedName>
        <fullName evidence="3">BON domain-containing protein</fullName>
    </submittedName>
</protein>
<dbReference type="Gene3D" id="3.30.1340.30">
    <property type="match status" value="2"/>
</dbReference>
<dbReference type="Proteomes" id="UP000219285">
    <property type="component" value="Chromosome"/>
</dbReference>
<feature type="signal peptide" evidence="1">
    <location>
        <begin position="1"/>
        <end position="23"/>
    </location>
</feature>
<proteinExistence type="predicted"/>
<evidence type="ECO:0000259" key="2">
    <source>
        <dbReference type="PROSITE" id="PS50914"/>
    </source>
</evidence>
<keyword evidence="4" id="KW-1185">Reference proteome</keyword>
<evidence type="ECO:0000256" key="1">
    <source>
        <dbReference type="SAM" id="SignalP"/>
    </source>
</evidence>
<dbReference type="PROSITE" id="PS50914">
    <property type="entry name" value="BON"/>
    <property type="match status" value="2"/>
</dbReference>
<feature type="domain" description="BON" evidence="2">
    <location>
        <begin position="119"/>
        <end position="187"/>
    </location>
</feature>
<name>A0A6M4MBT8_9ALTE</name>
<accession>A0A6M4MBT8</accession>
<reference evidence="3 4" key="2">
    <citation type="submission" date="2020-04" db="EMBL/GenBank/DDBJ databases">
        <title>Complete genome sequence of Alteromonas pelagimontana 5.12T.</title>
        <authorList>
            <person name="Sinha R.K."/>
            <person name="Krishnan K.P."/>
            <person name="Kurian J.P."/>
        </authorList>
    </citation>
    <scope>NUCLEOTIDE SEQUENCE [LARGE SCALE GENOMIC DNA]</scope>
    <source>
        <strain evidence="3 4">5.12</strain>
    </source>
</reference>
<reference evidence="4" key="1">
    <citation type="submission" date="2014-12" db="EMBL/GenBank/DDBJ databases">
        <title>Complete genome sequence of a multi-drug resistant Klebsiella pneumoniae.</title>
        <authorList>
            <person name="Hua X."/>
            <person name="Chen Q."/>
            <person name="Li X."/>
            <person name="Feng Y."/>
            <person name="Ruan Z."/>
            <person name="Yu Y."/>
        </authorList>
    </citation>
    <scope>NUCLEOTIDE SEQUENCE [LARGE SCALE GENOMIC DNA]</scope>
    <source>
        <strain evidence="4">5.12</strain>
    </source>
</reference>
<dbReference type="InterPro" id="IPR051686">
    <property type="entry name" value="Lipoprotein_DolP"/>
</dbReference>
<dbReference type="Pfam" id="PF04972">
    <property type="entry name" value="BON"/>
    <property type="match status" value="2"/>
</dbReference>
<feature type="chain" id="PRO_5028895877" evidence="1">
    <location>
        <begin position="24"/>
        <end position="187"/>
    </location>
</feature>
<dbReference type="InterPro" id="IPR007055">
    <property type="entry name" value="BON_dom"/>
</dbReference>
<sequence length="187" mass="20315">MKRNILSLAMIATFAMSSLPVLADESRNEWKASAKDAWIDGKAEATLLFNGKLNTFDINTDVRDGTVILTGKVDTEVDKALATELVESLKGVVRVDNRLTVVTPENHDDEWKSFAGELQDAKVVTVIKARLLLESKLSGGDIEVRAQQGIVTLSGKVKSESERDLAIAIAKNTDDVEDVVSELSVDS</sequence>
<dbReference type="RefSeq" id="WP_075608027.1">
    <property type="nucleotide sequence ID" value="NZ_CP052766.1"/>
</dbReference>
<dbReference type="AlphaFoldDB" id="A0A6M4MBT8"/>
<dbReference type="EMBL" id="CP052766">
    <property type="protein sequence ID" value="QJR80672.1"/>
    <property type="molecule type" value="Genomic_DNA"/>
</dbReference>
<organism evidence="3 4">
    <name type="scientific">Alteromonas pelagimontana</name>
    <dbReference type="NCBI Taxonomy" id="1858656"/>
    <lineage>
        <taxon>Bacteria</taxon>
        <taxon>Pseudomonadati</taxon>
        <taxon>Pseudomonadota</taxon>
        <taxon>Gammaproteobacteria</taxon>
        <taxon>Alteromonadales</taxon>
        <taxon>Alteromonadaceae</taxon>
        <taxon>Alteromonas/Salinimonas group</taxon>
        <taxon>Alteromonas</taxon>
    </lineage>
</organism>
<dbReference type="PANTHER" id="PTHR34606:SF15">
    <property type="entry name" value="BON DOMAIN-CONTAINING PROTEIN"/>
    <property type="match status" value="1"/>
</dbReference>
<evidence type="ECO:0000313" key="4">
    <source>
        <dbReference type="Proteomes" id="UP000219285"/>
    </source>
</evidence>
<dbReference type="OrthoDB" id="5733310at2"/>
<gene>
    <name evidence="3" type="ORF">CA267_007695</name>
</gene>
<dbReference type="PANTHER" id="PTHR34606">
    <property type="entry name" value="BON DOMAIN-CONTAINING PROTEIN"/>
    <property type="match status" value="1"/>
</dbReference>
<keyword evidence="1" id="KW-0732">Signal</keyword>
<dbReference type="KEGG" id="apel:CA267_007695"/>
<feature type="domain" description="BON" evidence="2">
    <location>
        <begin position="35"/>
        <end position="103"/>
    </location>
</feature>